<name>A0ABQ4F4P4_9ACTN</name>
<evidence type="ECO:0000313" key="5">
    <source>
        <dbReference type="Proteomes" id="UP000621500"/>
    </source>
</evidence>
<protein>
    <recommendedName>
        <fullName evidence="6">Tat pathway signal sequence domain protein</fullName>
    </recommendedName>
</protein>
<keyword evidence="5" id="KW-1185">Reference proteome</keyword>
<organism evidence="4 5">
    <name type="scientific">Plantactinospora mayteni</name>
    <dbReference type="NCBI Taxonomy" id="566021"/>
    <lineage>
        <taxon>Bacteria</taxon>
        <taxon>Bacillati</taxon>
        <taxon>Actinomycetota</taxon>
        <taxon>Actinomycetes</taxon>
        <taxon>Micromonosporales</taxon>
        <taxon>Micromonosporaceae</taxon>
        <taxon>Plantactinospora</taxon>
    </lineage>
</organism>
<evidence type="ECO:0000256" key="3">
    <source>
        <dbReference type="SAM" id="SignalP"/>
    </source>
</evidence>
<feature type="transmembrane region" description="Helical" evidence="2">
    <location>
        <begin position="50"/>
        <end position="67"/>
    </location>
</feature>
<keyword evidence="2" id="KW-1133">Transmembrane helix</keyword>
<feature type="region of interest" description="Disordered" evidence="1">
    <location>
        <begin position="16"/>
        <end position="43"/>
    </location>
</feature>
<reference evidence="4 5" key="1">
    <citation type="submission" date="2021-01" db="EMBL/GenBank/DDBJ databases">
        <title>Whole genome shotgun sequence of Plantactinospora mayteni NBRC 109088.</title>
        <authorList>
            <person name="Komaki H."/>
            <person name="Tamura T."/>
        </authorList>
    </citation>
    <scope>NUCLEOTIDE SEQUENCE [LARGE SCALE GENOMIC DNA]</scope>
    <source>
        <strain evidence="4 5">NBRC 109088</strain>
    </source>
</reference>
<keyword evidence="3" id="KW-0732">Signal</keyword>
<feature type="chain" id="PRO_5046457179" description="Tat pathway signal sequence domain protein" evidence="3">
    <location>
        <begin position="21"/>
        <end position="196"/>
    </location>
</feature>
<keyword evidence="2" id="KW-0812">Transmembrane</keyword>
<feature type="signal peptide" evidence="3">
    <location>
        <begin position="1"/>
        <end position="20"/>
    </location>
</feature>
<evidence type="ECO:0008006" key="6">
    <source>
        <dbReference type="Google" id="ProtNLM"/>
    </source>
</evidence>
<dbReference type="EMBL" id="BONX01000095">
    <property type="protein sequence ID" value="GIH01890.1"/>
    <property type="molecule type" value="Genomic_DNA"/>
</dbReference>
<gene>
    <name evidence="4" type="ORF">Pma05_84620</name>
</gene>
<keyword evidence="2" id="KW-0472">Membrane</keyword>
<evidence type="ECO:0000313" key="4">
    <source>
        <dbReference type="EMBL" id="GIH01890.1"/>
    </source>
</evidence>
<proteinExistence type="predicted"/>
<evidence type="ECO:0000256" key="1">
    <source>
        <dbReference type="SAM" id="MobiDB-lite"/>
    </source>
</evidence>
<accession>A0ABQ4F4P4</accession>
<comment type="caution">
    <text evidence="4">The sequence shown here is derived from an EMBL/GenBank/DDBJ whole genome shotgun (WGS) entry which is preliminary data.</text>
</comment>
<sequence length="196" mass="21349">MTTTLTRVLGGLASNGTAAAGTSAHRGASTDPEPAGRAGTRSRRVDTRRLLLATVALVATIMGSTAVSTPAHAASVQTWFDIGTGTQSSGNFIWHNRSVQVGGGVTGSSSYLGDRSWWCASVVFTAYDMNNRQVARAARPGDNQYNCTVYRYGFGFMLDASNVLGGIRHIRVDLWEWDRDRNTVYIDKTEWYHRPL</sequence>
<dbReference type="Proteomes" id="UP000621500">
    <property type="component" value="Unassembled WGS sequence"/>
</dbReference>
<evidence type="ECO:0000256" key="2">
    <source>
        <dbReference type="SAM" id="Phobius"/>
    </source>
</evidence>